<comment type="caution">
    <text evidence="4">The sequence shown here is derived from an EMBL/GenBank/DDBJ whole genome shotgun (WGS) entry which is preliminary data.</text>
</comment>
<feature type="region of interest" description="Disordered" evidence="2">
    <location>
        <begin position="1"/>
        <end position="32"/>
    </location>
</feature>
<name>A0A8H6YLP3_9AGAR</name>
<protein>
    <submittedName>
        <fullName evidence="4">Putative Ankyrin repeat and socs box protein</fullName>
    </submittedName>
</protein>
<organism evidence="4 5">
    <name type="scientific">Mycena sanguinolenta</name>
    <dbReference type="NCBI Taxonomy" id="230812"/>
    <lineage>
        <taxon>Eukaryota</taxon>
        <taxon>Fungi</taxon>
        <taxon>Dikarya</taxon>
        <taxon>Basidiomycota</taxon>
        <taxon>Agaricomycotina</taxon>
        <taxon>Agaricomycetes</taxon>
        <taxon>Agaricomycetidae</taxon>
        <taxon>Agaricales</taxon>
        <taxon>Marasmiineae</taxon>
        <taxon>Mycenaceae</taxon>
        <taxon>Mycena</taxon>
    </lineage>
</organism>
<dbReference type="AlphaFoldDB" id="A0A8H6YLP3"/>
<evidence type="ECO:0000313" key="4">
    <source>
        <dbReference type="EMBL" id="KAF7361006.1"/>
    </source>
</evidence>
<keyword evidence="1" id="KW-0677">Repeat</keyword>
<dbReference type="SUPFAM" id="SSF52540">
    <property type="entry name" value="P-loop containing nucleoside triphosphate hydrolases"/>
    <property type="match status" value="1"/>
</dbReference>
<accession>A0A8H6YLP3</accession>
<evidence type="ECO:0000256" key="2">
    <source>
        <dbReference type="SAM" id="MobiDB-lite"/>
    </source>
</evidence>
<dbReference type="Proteomes" id="UP000623467">
    <property type="component" value="Unassembled WGS sequence"/>
</dbReference>
<keyword evidence="5" id="KW-1185">Reference proteome</keyword>
<dbReference type="OrthoDB" id="3066271at2759"/>
<feature type="compositionally biased region" description="Basic and acidic residues" evidence="2">
    <location>
        <begin position="1"/>
        <end position="19"/>
    </location>
</feature>
<evidence type="ECO:0000256" key="1">
    <source>
        <dbReference type="ARBA" id="ARBA00022737"/>
    </source>
</evidence>
<dbReference type="InterPro" id="IPR027417">
    <property type="entry name" value="P-loop_NTPase"/>
</dbReference>
<dbReference type="InterPro" id="IPR056884">
    <property type="entry name" value="NPHP3-like_N"/>
</dbReference>
<dbReference type="EMBL" id="JACAZH010000008">
    <property type="protein sequence ID" value="KAF7361006.1"/>
    <property type="molecule type" value="Genomic_DNA"/>
</dbReference>
<dbReference type="PANTHER" id="PTHR10039:SF16">
    <property type="entry name" value="GPI INOSITOL-DEACYLASE"/>
    <property type="match status" value="1"/>
</dbReference>
<evidence type="ECO:0000313" key="5">
    <source>
        <dbReference type="Proteomes" id="UP000623467"/>
    </source>
</evidence>
<dbReference type="Gene3D" id="3.40.50.300">
    <property type="entry name" value="P-loop containing nucleotide triphosphate hydrolases"/>
    <property type="match status" value="1"/>
</dbReference>
<dbReference type="Pfam" id="PF24883">
    <property type="entry name" value="NPHP3_N"/>
    <property type="match status" value="1"/>
</dbReference>
<proteinExistence type="predicted"/>
<feature type="compositionally biased region" description="Polar residues" evidence="2">
    <location>
        <begin position="20"/>
        <end position="32"/>
    </location>
</feature>
<evidence type="ECO:0000259" key="3">
    <source>
        <dbReference type="Pfam" id="PF24883"/>
    </source>
</evidence>
<gene>
    <name evidence="4" type="ORF">MSAN_01130800</name>
</gene>
<feature type="domain" description="Nephrocystin 3-like N-terminal" evidence="3">
    <location>
        <begin position="293"/>
        <end position="457"/>
    </location>
</feature>
<sequence length="519" mass="58015">MESKGALDWLHRKNSDRSPESSTDNSDNTITKSGSRAESILDDLTLAANLAEEAFDAQLAPLMKPVIVISLLHNLINSYKSTFCISTELSLLSVLQGGKAVGEKWDLLTQRIVDLTRDICFTVLQMHQTNHSDQIGRLERDFERYARLIMKASRCLGDDDPHGFSGVERDAEIDELNQELALFGTKFKTNRLVIRYLNQVPNSETQNQIHDLVYNPHLVMPQSPVIICGGTGGPGGDANTGGTGGAGGTGAGPTVHFTNISSVIDIGKLEKWLQCPPDMRQKQHDIEALHMEGTSQWFFDSKEFTEWEDNAGVLWIEGPSGTGKSVLSSAVIQKLFQEQTQLTAHSPAVAFFYFDFRSQDTQSLEIALRRIVLQLSAQLHHPYEALEEYWGFSKGQKLPSYQDLFTLLFKLLSGLQRTYIVFDALDESGSNNFNRLVELVSVLQAWTETPVHLLITSQTRDIFTKSFADINHIMLHSNIMEKDIELFVANELRTNANLKAWQPNATLVTLQITRKANGM</sequence>
<dbReference type="PANTHER" id="PTHR10039">
    <property type="entry name" value="AMELOGENIN"/>
    <property type="match status" value="1"/>
</dbReference>
<reference evidence="4" key="1">
    <citation type="submission" date="2020-05" db="EMBL/GenBank/DDBJ databases">
        <title>Mycena genomes resolve the evolution of fungal bioluminescence.</title>
        <authorList>
            <person name="Tsai I.J."/>
        </authorList>
    </citation>
    <scope>NUCLEOTIDE SEQUENCE</scope>
    <source>
        <strain evidence="4">160909Yilan</strain>
    </source>
</reference>